<dbReference type="PROSITE" id="PS00041">
    <property type="entry name" value="HTH_ARAC_FAMILY_1"/>
    <property type="match status" value="1"/>
</dbReference>
<organism evidence="5 6">
    <name type="scientific">[Roseibacterium] beibuensis</name>
    <dbReference type="NCBI Taxonomy" id="1193142"/>
    <lineage>
        <taxon>Bacteria</taxon>
        <taxon>Pseudomonadati</taxon>
        <taxon>Pseudomonadota</taxon>
        <taxon>Alphaproteobacteria</taxon>
        <taxon>Rhodobacterales</taxon>
        <taxon>Roseobacteraceae</taxon>
        <taxon>Roseicyclus</taxon>
    </lineage>
</organism>
<proteinExistence type="predicted"/>
<dbReference type="InterPro" id="IPR018062">
    <property type="entry name" value="HTH_AraC-typ_CS"/>
</dbReference>
<evidence type="ECO:0000259" key="4">
    <source>
        <dbReference type="PROSITE" id="PS01124"/>
    </source>
</evidence>
<dbReference type="PROSITE" id="PS01124">
    <property type="entry name" value="HTH_ARAC_FAMILY_2"/>
    <property type="match status" value="1"/>
</dbReference>
<feature type="domain" description="HTH araC/xylS-type" evidence="4">
    <location>
        <begin position="231"/>
        <end position="331"/>
    </location>
</feature>
<evidence type="ECO:0000313" key="6">
    <source>
        <dbReference type="Proteomes" id="UP001499910"/>
    </source>
</evidence>
<keyword evidence="6" id="KW-1185">Reference proteome</keyword>
<gene>
    <name evidence="5" type="ORF">GCM10023209_08440</name>
</gene>
<evidence type="ECO:0000256" key="2">
    <source>
        <dbReference type="ARBA" id="ARBA00023125"/>
    </source>
</evidence>
<dbReference type="Pfam" id="PF12833">
    <property type="entry name" value="HTH_18"/>
    <property type="match status" value="1"/>
</dbReference>
<sequence length="335" mass="37056">MSDAPQAAPDDLVPQGRGGFRLGAEYRGDDSKLYRRQFTGKAVLDLHAPLAGRAVVAIGDIGLMSLAYIRSTGHDVILTELQRPNLLVVFSGKLETRNQHMHCDSLDKPWLLTGRGTRQTRVTASRDTKYEAFVLSMPPQFLGPRLAQVEARGGMVWGTESRAEDQYLARLVMDLAAQVTLSGTPTLDRNVADAWTTVVTGQINRCLDAQPGSDRSDLPDDIHELSLRHVRKAEDLIYGRPDEIGSIRDIARHVGVSERTLQAAFRKVRGATPTQVLGQARLHRARRALLDREGPATVSDVCRLCGIEHHGRFSQQYKDAFGENPVATLHARWRG</sequence>
<name>A0ABP9KYU5_9RHOB</name>
<evidence type="ECO:0000313" key="5">
    <source>
        <dbReference type="EMBL" id="GAA5068154.1"/>
    </source>
</evidence>
<keyword evidence="1" id="KW-0805">Transcription regulation</keyword>
<accession>A0ABP9KYU5</accession>
<dbReference type="InterPro" id="IPR009057">
    <property type="entry name" value="Homeodomain-like_sf"/>
</dbReference>
<dbReference type="EMBL" id="BAABHW010000001">
    <property type="protein sequence ID" value="GAA5068154.1"/>
    <property type="molecule type" value="Genomic_DNA"/>
</dbReference>
<evidence type="ECO:0000256" key="1">
    <source>
        <dbReference type="ARBA" id="ARBA00023015"/>
    </source>
</evidence>
<dbReference type="InterPro" id="IPR053142">
    <property type="entry name" value="PchR_regulatory_protein"/>
</dbReference>
<evidence type="ECO:0000256" key="3">
    <source>
        <dbReference type="ARBA" id="ARBA00023163"/>
    </source>
</evidence>
<dbReference type="RefSeq" id="WP_259546484.1">
    <property type="nucleotide sequence ID" value="NZ_BAABHW010000001.1"/>
</dbReference>
<dbReference type="PANTHER" id="PTHR47893:SF1">
    <property type="entry name" value="REGULATORY PROTEIN PCHR"/>
    <property type="match status" value="1"/>
</dbReference>
<protein>
    <recommendedName>
        <fullName evidence="4">HTH araC/xylS-type domain-containing protein</fullName>
    </recommendedName>
</protein>
<dbReference type="SMART" id="SM00342">
    <property type="entry name" value="HTH_ARAC"/>
    <property type="match status" value="1"/>
</dbReference>
<reference evidence="6" key="1">
    <citation type="journal article" date="2019" name="Int. J. Syst. Evol. Microbiol.">
        <title>The Global Catalogue of Microorganisms (GCM) 10K type strain sequencing project: providing services to taxonomists for standard genome sequencing and annotation.</title>
        <authorList>
            <consortium name="The Broad Institute Genomics Platform"/>
            <consortium name="The Broad Institute Genome Sequencing Center for Infectious Disease"/>
            <person name="Wu L."/>
            <person name="Ma J."/>
        </authorList>
    </citation>
    <scope>NUCLEOTIDE SEQUENCE [LARGE SCALE GENOMIC DNA]</scope>
    <source>
        <strain evidence="6">JCM 18015</strain>
    </source>
</reference>
<dbReference type="Gene3D" id="1.10.10.60">
    <property type="entry name" value="Homeodomain-like"/>
    <property type="match status" value="1"/>
</dbReference>
<dbReference type="InterPro" id="IPR018060">
    <property type="entry name" value="HTH_AraC"/>
</dbReference>
<keyword evidence="3" id="KW-0804">Transcription</keyword>
<dbReference type="SUPFAM" id="SSF46689">
    <property type="entry name" value="Homeodomain-like"/>
    <property type="match status" value="1"/>
</dbReference>
<dbReference type="PANTHER" id="PTHR47893">
    <property type="entry name" value="REGULATORY PROTEIN PCHR"/>
    <property type="match status" value="1"/>
</dbReference>
<comment type="caution">
    <text evidence="5">The sequence shown here is derived from an EMBL/GenBank/DDBJ whole genome shotgun (WGS) entry which is preliminary data.</text>
</comment>
<dbReference type="Proteomes" id="UP001499910">
    <property type="component" value="Unassembled WGS sequence"/>
</dbReference>
<keyword evidence="2" id="KW-0238">DNA-binding</keyword>